<dbReference type="PANTHER" id="PTHR36441:SF1">
    <property type="entry name" value="DUF503 DOMAIN-CONTAINING PROTEIN"/>
    <property type="match status" value="1"/>
</dbReference>
<dbReference type="EMBL" id="PJNH01000001">
    <property type="protein sequence ID" value="PKR78664.1"/>
    <property type="molecule type" value="Genomic_DNA"/>
</dbReference>
<protein>
    <submittedName>
        <fullName evidence="1">DUF503 domain-containing protein</fullName>
    </submittedName>
</protein>
<evidence type="ECO:0000313" key="2">
    <source>
        <dbReference type="Proteomes" id="UP000243524"/>
    </source>
</evidence>
<comment type="caution">
    <text evidence="1">The sequence shown here is derived from an EMBL/GenBank/DDBJ whole genome shotgun (WGS) entry which is preliminary data.</text>
</comment>
<dbReference type="OrthoDB" id="9809023at2"/>
<dbReference type="RefSeq" id="WP_101330407.1">
    <property type="nucleotide sequence ID" value="NZ_PJNH01000001.1"/>
</dbReference>
<evidence type="ECO:0000313" key="1">
    <source>
        <dbReference type="EMBL" id="PKR78664.1"/>
    </source>
</evidence>
<name>A0A2I0QWH5_9BACI</name>
<dbReference type="InterPro" id="IPR007546">
    <property type="entry name" value="DUF503"/>
</dbReference>
<dbReference type="Proteomes" id="UP000243524">
    <property type="component" value="Unassembled WGS sequence"/>
</dbReference>
<gene>
    <name evidence="1" type="ORF">CEY16_02590</name>
</gene>
<proteinExistence type="predicted"/>
<dbReference type="Pfam" id="PF04456">
    <property type="entry name" value="DUF503"/>
    <property type="match status" value="1"/>
</dbReference>
<dbReference type="PANTHER" id="PTHR36441">
    <property type="entry name" value="HYPOTHETICAL CYTOSOLIC PROTEIN"/>
    <property type="match status" value="1"/>
</dbReference>
<dbReference type="SUPFAM" id="SSF103007">
    <property type="entry name" value="Hypothetical protein TT1725"/>
    <property type="match status" value="1"/>
</dbReference>
<dbReference type="Gene3D" id="3.30.70.1120">
    <property type="entry name" value="TT1725-like"/>
    <property type="match status" value="1"/>
</dbReference>
<dbReference type="InterPro" id="IPR036746">
    <property type="entry name" value="TT1725-like_sf"/>
</dbReference>
<organism evidence="1 2">
    <name type="scientific">Halalkalibacillus sediminis</name>
    <dbReference type="NCBI Taxonomy" id="2018042"/>
    <lineage>
        <taxon>Bacteria</taxon>
        <taxon>Bacillati</taxon>
        <taxon>Bacillota</taxon>
        <taxon>Bacilli</taxon>
        <taxon>Bacillales</taxon>
        <taxon>Bacillaceae</taxon>
        <taxon>Halalkalibacillus</taxon>
    </lineage>
</organism>
<reference evidence="1 2" key="1">
    <citation type="submission" date="2017-06" db="EMBL/GenBank/DDBJ databases">
        <title>the draft geome sequence of Illustriluteabacillus marina B3227.</title>
        <authorList>
            <person name="He R.-H."/>
            <person name="Du Z.-J."/>
        </authorList>
    </citation>
    <scope>NUCLEOTIDE SEQUENCE [LARGE SCALE GENOMIC DNA]</scope>
    <source>
        <strain evidence="1 2">B3227</strain>
    </source>
</reference>
<accession>A0A2I0QWH5</accession>
<sequence length="92" mass="10758">MIGYLYVECMIYDVQSLKSKRSVVKQTVHSIQNRYNVSITEIDYHDIWQRTAFGIATVSTQKVMAEKILQDVLAQIEGRTDLEVTIIEYEWL</sequence>
<dbReference type="AlphaFoldDB" id="A0A2I0QWH5"/>
<keyword evidence="2" id="KW-1185">Reference proteome</keyword>